<evidence type="ECO:0000313" key="2">
    <source>
        <dbReference type="EMBL" id="OQR74342.1"/>
    </source>
</evidence>
<name>A0A1V9XLT8_9ACAR</name>
<reference evidence="2 3" key="1">
    <citation type="journal article" date="2017" name="Gigascience">
        <title>Draft genome of the honey bee ectoparasitic mite, Tropilaelaps mercedesae, is shaped by the parasitic life history.</title>
        <authorList>
            <person name="Dong X."/>
            <person name="Armstrong S.D."/>
            <person name="Xia D."/>
            <person name="Makepeace B.L."/>
            <person name="Darby A.C."/>
            <person name="Kadowaki T."/>
        </authorList>
    </citation>
    <scope>NUCLEOTIDE SEQUENCE [LARGE SCALE GENOMIC DNA]</scope>
    <source>
        <strain evidence="2">Wuxi-XJTLU</strain>
    </source>
</reference>
<evidence type="ECO:0000313" key="3">
    <source>
        <dbReference type="Proteomes" id="UP000192247"/>
    </source>
</evidence>
<dbReference type="EMBL" id="MNPL01008188">
    <property type="protein sequence ID" value="OQR74342.1"/>
    <property type="molecule type" value="Genomic_DNA"/>
</dbReference>
<accession>A0A1V9XLT8</accession>
<dbReference type="InParanoid" id="A0A1V9XLT8"/>
<organism evidence="2 3">
    <name type="scientific">Tropilaelaps mercedesae</name>
    <dbReference type="NCBI Taxonomy" id="418985"/>
    <lineage>
        <taxon>Eukaryota</taxon>
        <taxon>Metazoa</taxon>
        <taxon>Ecdysozoa</taxon>
        <taxon>Arthropoda</taxon>
        <taxon>Chelicerata</taxon>
        <taxon>Arachnida</taxon>
        <taxon>Acari</taxon>
        <taxon>Parasitiformes</taxon>
        <taxon>Mesostigmata</taxon>
        <taxon>Gamasina</taxon>
        <taxon>Dermanyssoidea</taxon>
        <taxon>Laelapidae</taxon>
        <taxon>Tropilaelaps</taxon>
    </lineage>
</organism>
<dbReference type="AlphaFoldDB" id="A0A1V9XLT8"/>
<feature type="signal peptide" evidence="1">
    <location>
        <begin position="1"/>
        <end position="21"/>
    </location>
</feature>
<evidence type="ECO:0000256" key="1">
    <source>
        <dbReference type="SAM" id="SignalP"/>
    </source>
</evidence>
<dbReference type="OrthoDB" id="6494950at2759"/>
<proteinExistence type="predicted"/>
<dbReference type="PANTHER" id="PTHR33964:SF1">
    <property type="entry name" value="RE45066P"/>
    <property type="match status" value="1"/>
</dbReference>
<protein>
    <recommendedName>
        <fullName evidence="4">Secreted protein</fullName>
    </recommendedName>
</protein>
<feature type="chain" id="PRO_5012167235" description="Secreted protein" evidence="1">
    <location>
        <begin position="22"/>
        <end position="309"/>
    </location>
</feature>
<dbReference type="Proteomes" id="UP000192247">
    <property type="component" value="Unassembled WGS sequence"/>
</dbReference>
<keyword evidence="1" id="KW-0732">Signal</keyword>
<keyword evidence="3" id="KW-1185">Reference proteome</keyword>
<comment type="caution">
    <text evidence="2">The sequence shown here is derived from an EMBL/GenBank/DDBJ whole genome shotgun (WGS) entry which is preliminary data.</text>
</comment>
<gene>
    <name evidence="2" type="ORF">BIW11_09147</name>
</gene>
<sequence length="309" mass="33816">MANVVVTVLIVFRAPFGALKGCTKSNFDKQFRREPQRFALSPGDGLGSMGRPLYNGTVCGYKLQQLRFHPAALRSFSALTPRPTTMKFFVLVTLASMALAAPQCDIQAVDRCLQKRLPFVNNTMAASTPQALIEQCKQDREAIQCLIGYADLGCLKGDALQAYRFLIAGTAKESALRCQEGTERYDAYFEYIPCANKAGEEINKCMRRATAYVEAAASTGAARKSYTCCVFDCLATCLGDAVAEKCPDQPSVKQYFRNTIGSVSGKYLDGYCGAYSLGSKECKALPELNIGEPKYRTLYGALIEYLASK</sequence>
<evidence type="ECO:0008006" key="4">
    <source>
        <dbReference type="Google" id="ProtNLM"/>
    </source>
</evidence>
<dbReference type="PANTHER" id="PTHR33964">
    <property type="entry name" value="RE45066P-RELATED"/>
    <property type="match status" value="1"/>
</dbReference>